<feature type="region of interest" description="Disordered" evidence="1">
    <location>
        <begin position="1"/>
        <end position="20"/>
    </location>
</feature>
<evidence type="ECO:0000256" key="1">
    <source>
        <dbReference type="SAM" id="MobiDB-lite"/>
    </source>
</evidence>
<protein>
    <submittedName>
        <fullName evidence="2">Uncharacterized protein</fullName>
    </submittedName>
</protein>
<dbReference type="AlphaFoldDB" id="A0AAD5DJ44"/>
<dbReference type="EMBL" id="JADXDR010000319">
    <property type="protein sequence ID" value="KAI7835289.1"/>
    <property type="molecule type" value="Genomic_DNA"/>
</dbReference>
<feature type="compositionally biased region" description="Low complexity" evidence="1">
    <location>
        <begin position="1"/>
        <end position="15"/>
    </location>
</feature>
<gene>
    <name evidence="2" type="ORF">COHA_010809</name>
</gene>
<sequence length="284" mass="30992">MASKPAAAEPAGPAGPTLPQINQAIRAGDHETLAKLLSLGPRPEVPLDDGNDFVDSICFSYDGSQGSDFYDVRDLQDPLYTLLLCGGMQDSRVAMCEALLAAGFRPTVYPEVQFEARLTLRNLNIVFGWDRPDVVKEVADFERGVPQPVAVPQLDGPDRDTCPLVSGSLLAMLIKGEPWSPADHQHYPPTFCAAVRTLLLAHRRSGTAVARRSTRAASRKAAVESQVCSLSQLEPECLMAIVRHLAEPPLAPWLFKQPWGKVTGPDMDAIYGTSVDDHWPPLEW</sequence>
<dbReference type="Proteomes" id="UP001205105">
    <property type="component" value="Unassembled WGS sequence"/>
</dbReference>
<name>A0AAD5DJ44_9CHLO</name>
<accession>A0AAD5DJ44</accession>
<reference evidence="2" key="1">
    <citation type="submission" date="2020-11" db="EMBL/GenBank/DDBJ databases">
        <title>Chlorella ohadii genome sequencing and assembly.</title>
        <authorList>
            <person name="Murik O."/>
            <person name="Treves H."/>
            <person name="Kedem I."/>
            <person name="Shotland Y."/>
            <person name="Kaplan A."/>
        </authorList>
    </citation>
    <scope>NUCLEOTIDE SEQUENCE</scope>
    <source>
        <strain evidence="2">1</strain>
    </source>
</reference>
<proteinExistence type="predicted"/>
<comment type="caution">
    <text evidence="2">The sequence shown here is derived from an EMBL/GenBank/DDBJ whole genome shotgun (WGS) entry which is preliminary data.</text>
</comment>
<evidence type="ECO:0000313" key="2">
    <source>
        <dbReference type="EMBL" id="KAI7835289.1"/>
    </source>
</evidence>
<keyword evidence="3" id="KW-1185">Reference proteome</keyword>
<organism evidence="2 3">
    <name type="scientific">Chlorella ohadii</name>
    <dbReference type="NCBI Taxonomy" id="2649997"/>
    <lineage>
        <taxon>Eukaryota</taxon>
        <taxon>Viridiplantae</taxon>
        <taxon>Chlorophyta</taxon>
        <taxon>core chlorophytes</taxon>
        <taxon>Trebouxiophyceae</taxon>
        <taxon>Chlorellales</taxon>
        <taxon>Chlorellaceae</taxon>
        <taxon>Chlorella clade</taxon>
        <taxon>Chlorella</taxon>
    </lineage>
</organism>
<evidence type="ECO:0000313" key="3">
    <source>
        <dbReference type="Proteomes" id="UP001205105"/>
    </source>
</evidence>